<dbReference type="SUPFAM" id="SSF46689">
    <property type="entry name" value="Homeodomain-like"/>
    <property type="match status" value="1"/>
</dbReference>
<organism evidence="2 3">
    <name type="scientific">Poseidonibacter ostreae</name>
    <dbReference type="NCBI Taxonomy" id="2654171"/>
    <lineage>
        <taxon>Bacteria</taxon>
        <taxon>Pseudomonadati</taxon>
        <taxon>Campylobacterota</taxon>
        <taxon>Epsilonproteobacteria</taxon>
        <taxon>Campylobacterales</taxon>
        <taxon>Arcobacteraceae</taxon>
        <taxon>Poseidonibacter</taxon>
    </lineage>
</organism>
<feature type="coiled-coil region" evidence="1">
    <location>
        <begin position="68"/>
        <end position="95"/>
    </location>
</feature>
<protein>
    <submittedName>
        <fullName evidence="2">Transposase</fullName>
    </submittedName>
</protein>
<evidence type="ECO:0000313" key="3">
    <source>
        <dbReference type="Proteomes" id="UP000472839"/>
    </source>
</evidence>
<dbReference type="GO" id="GO:0006313">
    <property type="term" value="P:DNA transposition"/>
    <property type="evidence" value="ECO:0007669"/>
    <property type="project" value="InterPro"/>
</dbReference>
<gene>
    <name evidence="2" type="ORF">GBG19_12625</name>
</gene>
<accession>A0A6L4WSW5</accession>
<dbReference type="Proteomes" id="UP000472839">
    <property type="component" value="Unassembled WGS sequence"/>
</dbReference>
<dbReference type="GO" id="GO:0003677">
    <property type="term" value="F:DNA binding"/>
    <property type="evidence" value="ECO:0007669"/>
    <property type="project" value="InterPro"/>
</dbReference>
<sequence length="104" mass="12217">MKIRVSMRKSKYSKEFKDSTVQLILNDGESVVKVAEDLGLNSKTLYHWVTMYKKAHNIPTREFQSSNNEPLEVEVKRLRRELKIAKQERDILKKATAYFAKETL</sequence>
<dbReference type="InterPro" id="IPR002514">
    <property type="entry name" value="Transposase_8"/>
</dbReference>
<proteinExistence type="predicted"/>
<reference evidence="2 3" key="1">
    <citation type="submission" date="2019-10" db="EMBL/GenBank/DDBJ databases">
        <title>Poseidonibacter ostreae sp. nov., isolated from the gut of the Ostrea denselamellosa.</title>
        <authorList>
            <person name="Choi A."/>
        </authorList>
    </citation>
    <scope>NUCLEOTIDE SEQUENCE [LARGE SCALE GENOMIC DNA]</scope>
    <source>
        <strain evidence="2 3">SJOD-M-33</strain>
    </source>
</reference>
<dbReference type="InterPro" id="IPR009057">
    <property type="entry name" value="Homeodomain-like_sf"/>
</dbReference>
<dbReference type="EMBL" id="WFKK01000044">
    <property type="protein sequence ID" value="KAB7886239.1"/>
    <property type="molecule type" value="Genomic_DNA"/>
</dbReference>
<evidence type="ECO:0000256" key="1">
    <source>
        <dbReference type="SAM" id="Coils"/>
    </source>
</evidence>
<dbReference type="AlphaFoldDB" id="A0A6L4WSW5"/>
<dbReference type="PANTHER" id="PTHR33215">
    <property type="entry name" value="PROTEIN DISTAL ANTENNA"/>
    <property type="match status" value="1"/>
</dbReference>
<dbReference type="PANTHER" id="PTHR33215:SF13">
    <property type="entry name" value="PROTEIN DISTAL ANTENNA"/>
    <property type="match status" value="1"/>
</dbReference>
<dbReference type="Pfam" id="PF01527">
    <property type="entry name" value="HTH_Tnp_1"/>
    <property type="match status" value="1"/>
</dbReference>
<name>A0A6L4WSW5_9BACT</name>
<dbReference type="InterPro" id="IPR051839">
    <property type="entry name" value="RD_transcriptional_regulator"/>
</dbReference>
<evidence type="ECO:0000313" key="2">
    <source>
        <dbReference type="EMBL" id="KAB7886239.1"/>
    </source>
</evidence>
<dbReference type="Gene3D" id="1.10.10.60">
    <property type="entry name" value="Homeodomain-like"/>
    <property type="match status" value="1"/>
</dbReference>
<comment type="caution">
    <text evidence="2">The sequence shown here is derived from an EMBL/GenBank/DDBJ whole genome shotgun (WGS) entry which is preliminary data.</text>
</comment>
<dbReference type="GO" id="GO:0004803">
    <property type="term" value="F:transposase activity"/>
    <property type="evidence" value="ECO:0007669"/>
    <property type="project" value="InterPro"/>
</dbReference>
<keyword evidence="1" id="KW-0175">Coiled coil</keyword>